<comment type="caution">
    <text evidence="1">The sequence shown here is derived from an EMBL/GenBank/DDBJ whole genome shotgun (WGS) entry which is preliminary data.</text>
</comment>
<reference evidence="1 2" key="2">
    <citation type="journal article" date="2022" name="Mol. Ecol. Resour.">
        <title>The genomes of chicory, endive, great burdock and yacon provide insights into Asteraceae paleo-polyploidization history and plant inulin production.</title>
        <authorList>
            <person name="Fan W."/>
            <person name="Wang S."/>
            <person name="Wang H."/>
            <person name="Wang A."/>
            <person name="Jiang F."/>
            <person name="Liu H."/>
            <person name="Zhao H."/>
            <person name="Xu D."/>
            <person name="Zhang Y."/>
        </authorList>
    </citation>
    <scope>NUCLEOTIDE SEQUENCE [LARGE SCALE GENOMIC DNA]</scope>
    <source>
        <strain evidence="2">cv. Punajuju</strain>
        <tissue evidence="1">Leaves</tissue>
    </source>
</reference>
<protein>
    <submittedName>
        <fullName evidence="1">Uncharacterized protein</fullName>
    </submittedName>
</protein>
<reference evidence="2" key="1">
    <citation type="journal article" date="2022" name="Mol. Ecol. Resour.">
        <title>The genomes of chicory, endive, great burdock and yacon provide insights into Asteraceae palaeo-polyploidization history and plant inulin production.</title>
        <authorList>
            <person name="Fan W."/>
            <person name="Wang S."/>
            <person name="Wang H."/>
            <person name="Wang A."/>
            <person name="Jiang F."/>
            <person name="Liu H."/>
            <person name="Zhao H."/>
            <person name="Xu D."/>
            <person name="Zhang Y."/>
        </authorList>
    </citation>
    <scope>NUCLEOTIDE SEQUENCE [LARGE SCALE GENOMIC DNA]</scope>
    <source>
        <strain evidence="2">cv. Punajuju</strain>
    </source>
</reference>
<accession>A0ACB8YUK3</accession>
<name>A0ACB8YUK3_CICIN</name>
<dbReference type="Proteomes" id="UP001055811">
    <property type="component" value="Linkage Group LG09"/>
</dbReference>
<keyword evidence="2" id="KW-1185">Reference proteome</keyword>
<dbReference type="EMBL" id="CM042017">
    <property type="protein sequence ID" value="KAI3689044.1"/>
    <property type="molecule type" value="Genomic_DNA"/>
</dbReference>
<proteinExistence type="predicted"/>
<evidence type="ECO:0000313" key="1">
    <source>
        <dbReference type="EMBL" id="KAI3689044.1"/>
    </source>
</evidence>
<gene>
    <name evidence="1" type="ORF">L2E82_46992</name>
</gene>
<sequence length="798" mass="90657">MAAPFLVLTIFFFLFYLFFSVHALTGGSSLSVENGDILVSSNGLFTAGFHQVGDNAYCFAVWFTDQLTTEGRTVVWMANRDAPVNGKNSKLSLFKDGNLVLTDADDRYIIWSTHTKSSSLFELQLYDTGNLVLSEGEHILWQSFDHPTDTLLPFQNFNGNTKLVSSRSSTNYSSGYYKLFFDIDGILRLQYEGPVSTTTFWPNSEFSGWLFQSYINGQTAMLFPDGLFKSSNGFIAFTADSGIVLQRMVRIDIDGNLRVYSLIEHLRRRKWIAQWQAISHSCKVHGICGPNSLCSYSLDSGRRCTCLHGYKMVNSKDWSYGCAPEFEGCRPEDDGFIELQQVEFHGNNIWTSLNYTIDACKKDCLNDCTCKGFQYSFDVHKGTYHCCLKASLHNGYQMGFNYSMYVKLPKTLLSSFHPETFKKSNLSCTGQIVTPMLRSYPKKHVNKLLNLMTLLGCVIGFIEIIGIVFFWYKSSKHWITTTEQSYFPATTVFRKFTYSELKKASRNFSEEIGRGGASVVYKGILTDNRVAAIKKLKNTNHQGEDEFQAEISIIGRLNHMNLIETWGYCAKGKKRLIVYEYMENGSLAGNLHLGKLDWETRFNIAKGTAKGLAYLHEECLEWVLHCDVKPHNILLDSDYNPKLADFGLSKLFDRDRIKNSNFSTVRGTRGYMAPEWVFNLPITSKVDVFSYGVVILEMITGRSPAGKQQRSDENEDRESALIEWVRDLYRSKEVSGSGSRVESWVEEIVDPSVSGTYDRSTMENLVLIALQCADQDMKVRPSMKQVVNMLLHQKMTDN</sequence>
<evidence type="ECO:0000313" key="2">
    <source>
        <dbReference type="Proteomes" id="UP001055811"/>
    </source>
</evidence>
<organism evidence="1 2">
    <name type="scientific">Cichorium intybus</name>
    <name type="common">Chicory</name>
    <dbReference type="NCBI Taxonomy" id="13427"/>
    <lineage>
        <taxon>Eukaryota</taxon>
        <taxon>Viridiplantae</taxon>
        <taxon>Streptophyta</taxon>
        <taxon>Embryophyta</taxon>
        <taxon>Tracheophyta</taxon>
        <taxon>Spermatophyta</taxon>
        <taxon>Magnoliopsida</taxon>
        <taxon>eudicotyledons</taxon>
        <taxon>Gunneridae</taxon>
        <taxon>Pentapetalae</taxon>
        <taxon>asterids</taxon>
        <taxon>campanulids</taxon>
        <taxon>Asterales</taxon>
        <taxon>Asteraceae</taxon>
        <taxon>Cichorioideae</taxon>
        <taxon>Cichorieae</taxon>
        <taxon>Cichoriinae</taxon>
        <taxon>Cichorium</taxon>
    </lineage>
</organism>